<dbReference type="EMBL" id="CP000473">
    <property type="protein sequence ID" value="ABJ82903.1"/>
    <property type="molecule type" value="Genomic_DNA"/>
</dbReference>
<dbReference type="eggNOG" id="COG4636">
    <property type="taxonomic scope" value="Bacteria"/>
</dbReference>
<dbReference type="STRING" id="234267.Acid_1913"/>
<protein>
    <recommendedName>
        <fullName evidence="1">Putative restriction endonuclease domain-containing protein</fullName>
    </recommendedName>
</protein>
<dbReference type="HOGENOM" id="CLU_1459363_0_0_0"/>
<dbReference type="OrthoDB" id="119052at2"/>
<dbReference type="KEGG" id="sus:Acid_1913"/>
<reference evidence="2" key="1">
    <citation type="submission" date="2006-10" db="EMBL/GenBank/DDBJ databases">
        <title>Complete sequence of Solibacter usitatus Ellin6076.</title>
        <authorList>
            <consortium name="US DOE Joint Genome Institute"/>
            <person name="Copeland A."/>
            <person name="Lucas S."/>
            <person name="Lapidus A."/>
            <person name="Barry K."/>
            <person name="Detter J.C."/>
            <person name="Glavina del Rio T."/>
            <person name="Hammon N."/>
            <person name="Israni S."/>
            <person name="Dalin E."/>
            <person name="Tice H."/>
            <person name="Pitluck S."/>
            <person name="Thompson L.S."/>
            <person name="Brettin T."/>
            <person name="Bruce D."/>
            <person name="Han C."/>
            <person name="Tapia R."/>
            <person name="Gilna P."/>
            <person name="Schmutz J."/>
            <person name="Larimer F."/>
            <person name="Land M."/>
            <person name="Hauser L."/>
            <person name="Kyrpides N."/>
            <person name="Mikhailova N."/>
            <person name="Janssen P.H."/>
            <person name="Kuske C.R."/>
            <person name="Richardson P."/>
        </authorList>
    </citation>
    <scope>NUCLEOTIDE SEQUENCE</scope>
    <source>
        <strain evidence="2">Ellin6076</strain>
    </source>
</reference>
<dbReference type="CDD" id="cd06260">
    <property type="entry name" value="DUF820-like"/>
    <property type="match status" value="1"/>
</dbReference>
<dbReference type="PANTHER" id="PTHR34107">
    <property type="entry name" value="SLL0198 PROTEIN-RELATED"/>
    <property type="match status" value="1"/>
</dbReference>
<gene>
    <name evidence="2" type="ordered locus">Acid_1913</name>
</gene>
<dbReference type="SUPFAM" id="SSF52980">
    <property type="entry name" value="Restriction endonuclease-like"/>
    <property type="match status" value="1"/>
</dbReference>
<sequence length="167" mass="19124">MSTGTVVPLSEYLATSYRPDCEYLDGRILERNVGEWDHSRLQMLMSRYLSNREKQWGILVVVEQRVQVKATRFRVPDISVLTGPPPAGPIIVDPPFLCIDILSPSDRMKEMQDRIDDYLDFGVQYVWLLHPRTRRAFVYTRDAVQEVKDGILGTADPAICVPLSELE</sequence>
<dbReference type="AlphaFoldDB" id="Q027B0"/>
<dbReference type="InterPro" id="IPR011335">
    <property type="entry name" value="Restrct_endonuc-II-like"/>
</dbReference>
<dbReference type="Gene3D" id="3.90.1570.10">
    <property type="entry name" value="tt1808, chain A"/>
    <property type="match status" value="1"/>
</dbReference>
<evidence type="ECO:0000313" key="2">
    <source>
        <dbReference type="EMBL" id="ABJ82903.1"/>
    </source>
</evidence>
<name>Q027B0_SOLUE</name>
<proteinExistence type="predicted"/>
<feature type="domain" description="Putative restriction endonuclease" evidence="1">
    <location>
        <begin position="18"/>
        <end position="146"/>
    </location>
</feature>
<dbReference type="InterPro" id="IPR008538">
    <property type="entry name" value="Uma2"/>
</dbReference>
<organism evidence="2">
    <name type="scientific">Solibacter usitatus (strain Ellin6076)</name>
    <dbReference type="NCBI Taxonomy" id="234267"/>
    <lineage>
        <taxon>Bacteria</taxon>
        <taxon>Pseudomonadati</taxon>
        <taxon>Acidobacteriota</taxon>
        <taxon>Terriglobia</taxon>
        <taxon>Bryobacterales</taxon>
        <taxon>Solibacteraceae</taxon>
        <taxon>Candidatus Solibacter</taxon>
    </lineage>
</organism>
<evidence type="ECO:0000259" key="1">
    <source>
        <dbReference type="Pfam" id="PF05685"/>
    </source>
</evidence>
<dbReference type="PANTHER" id="PTHR34107:SF4">
    <property type="entry name" value="SLL1222 PROTEIN"/>
    <property type="match status" value="1"/>
</dbReference>
<dbReference type="InParanoid" id="Q027B0"/>
<dbReference type="InterPro" id="IPR012296">
    <property type="entry name" value="Nuclease_put_TT1808"/>
</dbReference>
<accession>Q027B0</accession>
<dbReference type="Pfam" id="PF05685">
    <property type="entry name" value="Uma2"/>
    <property type="match status" value="1"/>
</dbReference>